<evidence type="ECO:0000256" key="1">
    <source>
        <dbReference type="SAM" id="MobiDB-lite"/>
    </source>
</evidence>
<reference evidence="2 3" key="1">
    <citation type="submission" date="2018-04" db="EMBL/GenBank/DDBJ databases">
        <title>WGS assembly of Panicum hallii var. hallii HAL2.</title>
        <authorList>
            <person name="Lovell J."/>
            <person name="Jenkins J."/>
            <person name="Lowry D."/>
            <person name="Mamidi S."/>
            <person name="Sreedasyam A."/>
            <person name="Weng X."/>
            <person name="Barry K."/>
            <person name="Bonette J."/>
            <person name="Campitelli B."/>
            <person name="Daum C."/>
            <person name="Gordon S."/>
            <person name="Gould B."/>
            <person name="Lipzen A."/>
            <person name="MacQueen A."/>
            <person name="Palacio-Mejia J."/>
            <person name="Plott C."/>
            <person name="Shakirov E."/>
            <person name="Shu S."/>
            <person name="Yoshinaga Y."/>
            <person name="Zane M."/>
            <person name="Rokhsar D."/>
            <person name="Grimwood J."/>
            <person name="Schmutz J."/>
            <person name="Juenger T."/>
        </authorList>
    </citation>
    <scope>NUCLEOTIDE SEQUENCE [LARGE SCALE GENOMIC DNA]</scope>
    <source>
        <strain evidence="3">cv. HAL2</strain>
    </source>
</reference>
<evidence type="ECO:0000313" key="2">
    <source>
        <dbReference type="EMBL" id="PUZ58741.1"/>
    </source>
</evidence>
<dbReference type="AlphaFoldDB" id="A0A2T7DT32"/>
<name>A0A2T7DT32_9POAL</name>
<organism evidence="2 3">
    <name type="scientific">Panicum hallii var. hallii</name>
    <dbReference type="NCBI Taxonomy" id="1504633"/>
    <lineage>
        <taxon>Eukaryota</taxon>
        <taxon>Viridiplantae</taxon>
        <taxon>Streptophyta</taxon>
        <taxon>Embryophyta</taxon>
        <taxon>Tracheophyta</taxon>
        <taxon>Spermatophyta</taxon>
        <taxon>Magnoliopsida</taxon>
        <taxon>Liliopsida</taxon>
        <taxon>Poales</taxon>
        <taxon>Poaceae</taxon>
        <taxon>PACMAD clade</taxon>
        <taxon>Panicoideae</taxon>
        <taxon>Panicodae</taxon>
        <taxon>Paniceae</taxon>
        <taxon>Panicinae</taxon>
        <taxon>Panicum</taxon>
        <taxon>Panicum sect. Panicum</taxon>
    </lineage>
</organism>
<feature type="compositionally biased region" description="Basic residues" evidence="1">
    <location>
        <begin position="124"/>
        <end position="135"/>
    </location>
</feature>
<accession>A0A2T7DT32</accession>
<protein>
    <submittedName>
        <fullName evidence="2">Uncharacterized protein</fullName>
    </submittedName>
</protein>
<feature type="compositionally biased region" description="Basic residues" evidence="1">
    <location>
        <begin position="155"/>
        <end position="168"/>
    </location>
</feature>
<dbReference type="Proteomes" id="UP000244336">
    <property type="component" value="Chromosome 5"/>
</dbReference>
<keyword evidence="3" id="KW-1185">Reference proteome</keyword>
<sequence>MFTTLYNVRHPCFVKLDSAHVLGDRSCQRPGPITITGIQSTFPWSDALAVQQISSCFRGSFHQNSLSDICRWPAGRTAVPTNPGRGGPWMEVSSAPRPPWASRHQRAPAEPPSQQKEGILSLARLRRCGPTRRRGNGGNSRSPAEGGAIGGDRGGRRRHGRRKAAPDV</sequence>
<gene>
    <name evidence="2" type="ORF">GQ55_5G532300</name>
</gene>
<proteinExistence type="predicted"/>
<dbReference type="Gramene" id="PUZ58741">
    <property type="protein sequence ID" value="PUZ58741"/>
    <property type="gene ID" value="GQ55_5G532300"/>
</dbReference>
<evidence type="ECO:0000313" key="3">
    <source>
        <dbReference type="Proteomes" id="UP000244336"/>
    </source>
</evidence>
<feature type="region of interest" description="Disordered" evidence="1">
    <location>
        <begin position="77"/>
        <end position="168"/>
    </location>
</feature>
<dbReference type="EMBL" id="CM009753">
    <property type="protein sequence ID" value="PUZ58741.1"/>
    <property type="molecule type" value="Genomic_DNA"/>
</dbReference>